<dbReference type="PANTHER" id="PTHR43312">
    <property type="entry name" value="D-THREO-ALDOSE 1-DEHYDROGENASE"/>
    <property type="match status" value="1"/>
</dbReference>
<organism evidence="2 3">
    <name type="scientific">Gemmatimonas aurantiaca</name>
    <dbReference type="NCBI Taxonomy" id="173480"/>
    <lineage>
        <taxon>Bacteria</taxon>
        <taxon>Pseudomonadati</taxon>
        <taxon>Gemmatimonadota</taxon>
        <taxon>Gemmatimonadia</taxon>
        <taxon>Gemmatimonadales</taxon>
        <taxon>Gemmatimonadaceae</taxon>
        <taxon>Gemmatimonas</taxon>
    </lineage>
</organism>
<proteinExistence type="predicted"/>
<gene>
    <name evidence="2" type="ORF">DGD08_12190</name>
</gene>
<dbReference type="SUPFAM" id="SSF51430">
    <property type="entry name" value="NAD(P)-linked oxidoreductase"/>
    <property type="match status" value="1"/>
</dbReference>
<dbReference type="Proteomes" id="UP000264071">
    <property type="component" value="Unassembled WGS sequence"/>
</dbReference>
<dbReference type="InterPro" id="IPR023210">
    <property type="entry name" value="NADP_OxRdtase_dom"/>
</dbReference>
<comment type="caution">
    <text evidence="2">The sequence shown here is derived from an EMBL/GenBank/DDBJ whole genome shotgun (WGS) entry which is preliminary data.</text>
</comment>
<dbReference type="PANTHER" id="PTHR43312:SF1">
    <property type="entry name" value="NADP-DEPENDENT OXIDOREDUCTASE DOMAIN-CONTAINING PROTEIN"/>
    <property type="match status" value="1"/>
</dbReference>
<reference evidence="2 3" key="1">
    <citation type="journal article" date="2018" name="Nat. Biotechnol.">
        <title>A standardized bacterial taxonomy based on genome phylogeny substantially revises the tree of life.</title>
        <authorList>
            <person name="Parks D.H."/>
            <person name="Chuvochina M."/>
            <person name="Waite D.W."/>
            <person name="Rinke C."/>
            <person name="Skarshewski A."/>
            <person name="Chaumeil P.A."/>
            <person name="Hugenholtz P."/>
        </authorList>
    </citation>
    <scope>NUCLEOTIDE SEQUENCE [LARGE SCALE GENOMIC DNA]</scope>
    <source>
        <strain evidence="2">UBA8844</strain>
    </source>
</reference>
<dbReference type="InterPro" id="IPR036812">
    <property type="entry name" value="NAD(P)_OxRdtase_dom_sf"/>
</dbReference>
<evidence type="ECO:0000259" key="1">
    <source>
        <dbReference type="Pfam" id="PF00248"/>
    </source>
</evidence>
<dbReference type="EMBL" id="DPIY01000010">
    <property type="protein sequence ID" value="HCT57954.1"/>
    <property type="molecule type" value="Genomic_DNA"/>
</dbReference>
<sequence length="346" mass="36834">MSYLLLRGAHAPCSSASHPAASAEVPAMVNRRDFLATAAGVGATLSLTPRLLSALAQGQLLQRAIPSTGEKLPVIGLGSSATFSSVARTEDVTALREVFKAMTDRGASVFDTAPSYGASEEVAGKLVNDMGITKKMFWATKVNVAGRGTGTADPAAARAQIETSLARYKQPKVDLMQVHNMGDPATQLAVAREFKKAGKVRYVGITTTSDSQYGQLEQVMRNEPLDFIGIDYAADNRGVEEKILPLAIEKKIAVLVYAPFGRTSLFRRAGTTPLPEFAKEFDATTYAQLFLKFILAHPAVTAITPATSQAKNMIDNIGGGIGRIPTAAQREQIIKFVDALPPAPGR</sequence>
<evidence type="ECO:0000313" key="3">
    <source>
        <dbReference type="Proteomes" id="UP000264071"/>
    </source>
</evidence>
<name>A0A3D4VAT5_9BACT</name>
<protein>
    <submittedName>
        <fullName evidence="2">Aldo/keto reductase</fullName>
    </submittedName>
</protein>
<dbReference type="Pfam" id="PF00248">
    <property type="entry name" value="Aldo_ket_red"/>
    <property type="match status" value="1"/>
</dbReference>
<dbReference type="InterPro" id="IPR053135">
    <property type="entry name" value="AKR2_Oxidoreductase"/>
</dbReference>
<evidence type="ECO:0000313" key="2">
    <source>
        <dbReference type="EMBL" id="HCT57954.1"/>
    </source>
</evidence>
<accession>A0A3D4VAT5</accession>
<dbReference type="PROSITE" id="PS51318">
    <property type="entry name" value="TAT"/>
    <property type="match status" value="1"/>
</dbReference>
<dbReference type="CDD" id="cd19095">
    <property type="entry name" value="AKR_PA4992-like"/>
    <property type="match status" value="1"/>
</dbReference>
<dbReference type="Gene3D" id="3.20.20.100">
    <property type="entry name" value="NADP-dependent oxidoreductase domain"/>
    <property type="match status" value="1"/>
</dbReference>
<dbReference type="InterPro" id="IPR006311">
    <property type="entry name" value="TAT_signal"/>
</dbReference>
<feature type="domain" description="NADP-dependent oxidoreductase" evidence="1">
    <location>
        <begin position="75"/>
        <end position="318"/>
    </location>
</feature>
<dbReference type="AlphaFoldDB" id="A0A3D4VAT5"/>